<evidence type="ECO:0000313" key="3">
    <source>
        <dbReference type="Proteomes" id="UP000011680"/>
    </source>
</evidence>
<proteinExistence type="predicted"/>
<accession>M0MVU4</accession>
<dbReference type="PATRIC" id="fig|1227457.3.peg.3953"/>
<feature type="domain" description="Integrase catalytic" evidence="1">
    <location>
        <begin position="8"/>
        <end position="48"/>
    </location>
</feature>
<dbReference type="eggNOG" id="arCOG02134">
    <property type="taxonomic scope" value="Archaea"/>
</dbReference>
<dbReference type="SUPFAM" id="SSF53098">
    <property type="entry name" value="Ribonuclease H-like"/>
    <property type="match status" value="1"/>
</dbReference>
<keyword evidence="3" id="KW-1185">Reference proteome</keyword>
<evidence type="ECO:0000259" key="1">
    <source>
        <dbReference type="Pfam" id="PF13683"/>
    </source>
</evidence>
<evidence type="ECO:0000313" key="2">
    <source>
        <dbReference type="EMBL" id="EMA48530.1"/>
    </source>
</evidence>
<name>M0MVU4_9EURY</name>
<dbReference type="Pfam" id="PF13683">
    <property type="entry name" value="rve_3"/>
    <property type="match status" value="1"/>
</dbReference>
<dbReference type="EMBL" id="AOMF01000189">
    <property type="protein sequence ID" value="EMA48530.1"/>
    <property type="molecule type" value="Genomic_DNA"/>
</dbReference>
<protein>
    <submittedName>
        <fullName evidence="2">Integrase</fullName>
    </submittedName>
</protein>
<gene>
    <name evidence="2" type="ORF">C451_20310</name>
</gene>
<dbReference type="Proteomes" id="UP000011680">
    <property type="component" value="Unassembled WGS sequence"/>
</dbReference>
<reference evidence="2 3" key="1">
    <citation type="journal article" date="2014" name="PLoS Genet.">
        <title>Phylogenetically driven sequencing of extremely halophilic archaea reveals strategies for static and dynamic osmo-response.</title>
        <authorList>
            <person name="Becker E.A."/>
            <person name="Seitzer P.M."/>
            <person name="Tritt A."/>
            <person name="Larsen D."/>
            <person name="Krusor M."/>
            <person name="Yao A.I."/>
            <person name="Wu D."/>
            <person name="Madern D."/>
            <person name="Eisen J.A."/>
            <person name="Darling A.E."/>
            <person name="Facciotti M.T."/>
        </authorList>
    </citation>
    <scope>NUCLEOTIDE SEQUENCE [LARGE SCALE GENOMIC DNA]</scope>
    <source>
        <strain evidence="2 3">JCM 13552</strain>
    </source>
</reference>
<organism evidence="2 3">
    <name type="scientific">Halococcus thailandensis JCM 13552</name>
    <dbReference type="NCBI Taxonomy" id="1227457"/>
    <lineage>
        <taxon>Archaea</taxon>
        <taxon>Methanobacteriati</taxon>
        <taxon>Methanobacteriota</taxon>
        <taxon>Stenosarchaea group</taxon>
        <taxon>Halobacteria</taxon>
        <taxon>Halobacteriales</taxon>
        <taxon>Halococcaceae</taxon>
        <taxon>Halococcus</taxon>
    </lineage>
</organism>
<dbReference type="AlphaFoldDB" id="M0MVU4"/>
<sequence length="52" mass="6373">MVPDIKQRTDHFYTTWNGDPASIRRWLRRFVHYYNMQRPHQALNGRMPVEEG</sequence>
<dbReference type="InterPro" id="IPR012337">
    <property type="entry name" value="RNaseH-like_sf"/>
</dbReference>
<dbReference type="InterPro" id="IPR001584">
    <property type="entry name" value="Integrase_cat-core"/>
</dbReference>
<dbReference type="GO" id="GO:0015074">
    <property type="term" value="P:DNA integration"/>
    <property type="evidence" value="ECO:0007669"/>
    <property type="project" value="InterPro"/>
</dbReference>
<comment type="caution">
    <text evidence="2">The sequence shown here is derived from an EMBL/GenBank/DDBJ whole genome shotgun (WGS) entry which is preliminary data.</text>
</comment>